<evidence type="ECO:0000259" key="6">
    <source>
        <dbReference type="Pfam" id="PF04932"/>
    </source>
</evidence>
<dbReference type="GO" id="GO:0016020">
    <property type="term" value="C:membrane"/>
    <property type="evidence" value="ECO:0007669"/>
    <property type="project" value="UniProtKB-SubCell"/>
</dbReference>
<comment type="caution">
    <text evidence="7">The sequence shown here is derived from an EMBL/GenBank/DDBJ whole genome shotgun (WGS) entry which is preliminary data.</text>
</comment>
<dbReference type="AlphaFoldDB" id="A0A1Q9GUM9"/>
<feature type="transmembrane region" description="Helical" evidence="5">
    <location>
        <begin position="180"/>
        <end position="212"/>
    </location>
</feature>
<evidence type="ECO:0000313" key="7">
    <source>
        <dbReference type="EMBL" id="OLQ78867.1"/>
    </source>
</evidence>
<evidence type="ECO:0000313" key="8">
    <source>
        <dbReference type="Proteomes" id="UP000186905"/>
    </source>
</evidence>
<feature type="domain" description="O-antigen ligase-related" evidence="6">
    <location>
        <begin position="183"/>
        <end position="335"/>
    </location>
</feature>
<keyword evidence="8" id="KW-1185">Reference proteome</keyword>
<evidence type="ECO:0000256" key="3">
    <source>
        <dbReference type="ARBA" id="ARBA00022989"/>
    </source>
</evidence>
<feature type="transmembrane region" description="Helical" evidence="5">
    <location>
        <begin position="218"/>
        <end position="237"/>
    </location>
</feature>
<feature type="transmembrane region" description="Helical" evidence="5">
    <location>
        <begin position="85"/>
        <end position="105"/>
    </location>
</feature>
<comment type="subcellular location">
    <subcellularLocation>
        <location evidence="1">Membrane</location>
        <topology evidence="1">Multi-pass membrane protein</topology>
    </subcellularLocation>
</comment>
<dbReference type="Proteomes" id="UP000186905">
    <property type="component" value="Unassembled WGS sequence"/>
</dbReference>
<feature type="transmembrane region" description="Helical" evidence="5">
    <location>
        <begin position="334"/>
        <end position="352"/>
    </location>
</feature>
<dbReference type="InterPro" id="IPR051533">
    <property type="entry name" value="WaaL-like"/>
</dbReference>
<dbReference type="EMBL" id="MJIL01000053">
    <property type="protein sequence ID" value="OLQ78867.1"/>
    <property type="molecule type" value="Genomic_DNA"/>
</dbReference>
<organism evidence="7 8">
    <name type="scientific">Photobacterium proteolyticum</name>
    <dbReference type="NCBI Taxonomy" id="1903952"/>
    <lineage>
        <taxon>Bacteria</taxon>
        <taxon>Pseudomonadati</taxon>
        <taxon>Pseudomonadota</taxon>
        <taxon>Gammaproteobacteria</taxon>
        <taxon>Vibrionales</taxon>
        <taxon>Vibrionaceae</taxon>
        <taxon>Photobacterium</taxon>
    </lineage>
</organism>
<reference evidence="7 8" key="1">
    <citation type="submission" date="2016-09" db="EMBL/GenBank/DDBJ databases">
        <title>Photobacterium proteolyticum sp. nov. a protease producing bacterium isolated from ocean sediments of Laizhou Bay.</title>
        <authorList>
            <person name="Li Y."/>
        </authorList>
    </citation>
    <scope>NUCLEOTIDE SEQUENCE [LARGE SCALE GENOMIC DNA]</scope>
    <source>
        <strain evidence="7 8">13-12</strain>
    </source>
</reference>
<evidence type="ECO:0000256" key="2">
    <source>
        <dbReference type="ARBA" id="ARBA00022692"/>
    </source>
</evidence>
<evidence type="ECO:0000256" key="1">
    <source>
        <dbReference type="ARBA" id="ARBA00004141"/>
    </source>
</evidence>
<dbReference type="Pfam" id="PF04932">
    <property type="entry name" value="Wzy_C"/>
    <property type="match status" value="1"/>
</dbReference>
<evidence type="ECO:0000256" key="4">
    <source>
        <dbReference type="ARBA" id="ARBA00023136"/>
    </source>
</evidence>
<feature type="transmembrane region" description="Helical" evidence="5">
    <location>
        <begin position="59"/>
        <end position="79"/>
    </location>
</feature>
<evidence type="ECO:0000256" key="5">
    <source>
        <dbReference type="SAM" id="Phobius"/>
    </source>
</evidence>
<feature type="transmembrane region" description="Helical" evidence="5">
    <location>
        <begin position="358"/>
        <end position="377"/>
    </location>
</feature>
<dbReference type="InterPro" id="IPR007016">
    <property type="entry name" value="O-antigen_ligase-rel_domated"/>
</dbReference>
<feature type="transmembrane region" description="Helical" evidence="5">
    <location>
        <begin position="150"/>
        <end position="168"/>
    </location>
</feature>
<feature type="transmembrane region" description="Helical" evidence="5">
    <location>
        <begin position="27"/>
        <end position="47"/>
    </location>
</feature>
<dbReference type="OrthoDB" id="5877873at2"/>
<keyword evidence="2 5" id="KW-0812">Transmembrane</keyword>
<sequence>MRHIVNINFFEKAIIAFFGVSVFTSKAGLNISIVLLLLLFIYSFFSNKTYRAQIASNKVFILSIALYLIGLVSTAIYPFNTVDTLYFARKAAFLLAIPCLFMLNMSKENKELAIKSLCVGFIFAAIFAAYQALNLDSWRGQRISSFLDVGRWAEVLTYFIVFLLPLTLDGKEKKNRRVAFLCLIVIAFICLLLSGSRGGVVASFTVSILYLVAYKRDMLLKVSAVVIVILPLLMFMFPSKASVVQDRIISITNTTSNESNSARLKMWESGSLFALEKLTNNPSAFFFGSGPINFEKEYTAFINSTNENIIGHYSKFSFRDTHNGILDAANKLGIIYELLFLLLIALIARSILTASPNIKYSGLCVIMAFFIIGIFYTNQLEYQTICMFYFISIALPRLQENTHA</sequence>
<name>A0A1Q9GUM9_9GAMM</name>
<feature type="transmembrane region" description="Helical" evidence="5">
    <location>
        <begin position="112"/>
        <end position="130"/>
    </location>
</feature>
<keyword evidence="3 5" id="KW-1133">Transmembrane helix</keyword>
<proteinExistence type="predicted"/>
<accession>A0A1Q9GUM9</accession>
<dbReference type="PANTHER" id="PTHR37422">
    <property type="entry name" value="TEICHURONIC ACID BIOSYNTHESIS PROTEIN TUAE"/>
    <property type="match status" value="1"/>
</dbReference>
<protein>
    <recommendedName>
        <fullName evidence="6">O-antigen ligase-related domain-containing protein</fullName>
    </recommendedName>
</protein>
<keyword evidence="4 5" id="KW-0472">Membrane</keyword>
<dbReference type="PANTHER" id="PTHR37422:SF17">
    <property type="entry name" value="O-ANTIGEN LIGASE"/>
    <property type="match status" value="1"/>
</dbReference>
<gene>
    <name evidence="7" type="ORF">BIT28_26495</name>
</gene>
<dbReference type="STRING" id="1903952.BIT28_26495"/>